<dbReference type="EMBL" id="JBAFSM010000016">
    <property type="protein sequence ID" value="MEG3437490.1"/>
    <property type="molecule type" value="Genomic_DNA"/>
</dbReference>
<dbReference type="AlphaFoldDB" id="A0AAW9QI63"/>
<evidence type="ECO:0000313" key="3">
    <source>
        <dbReference type="Proteomes" id="UP001328733"/>
    </source>
</evidence>
<organism evidence="2 3">
    <name type="scientific">Pannus brasiliensis CCIBt3594</name>
    <dbReference type="NCBI Taxonomy" id="1427578"/>
    <lineage>
        <taxon>Bacteria</taxon>
        <taxon>Bacillati</taxon>
        <taxon>Cyanobacteriota</taxon>
        <taxon>Cyanophyceae</taxon>
        <taxon>Oscillatoriophycideae</taxon>
        <taxon>Chroococcales</taxon>
        <taxon>Microcystaceae</taxon>
        <taxon>Pannus</taxon>
    </lineage>
</organism>
<feature type="transmembrane region" description="Helical" evidence="1">
    <location>
        <begin position="148"/>
        <end position="170"/>
    </location>
</feature>
<accession>A0AAW9QI63</accession>
<reference evidence="2 3" key="1">
    <citation type="submission" date="2024-01" db="EMBL/GenBank/DDBJ databases">
        <title>Genomic insights into the taxonomy and metabolism of the cyanobacterium Pannus brasiliensis CCIBt3594.</title>
        <authorList>
            <person name="Machado M."/>
            <person name="Botero N.B."/>
            <person name="Andreote A.P.D."/>
            <person name="Feitosa A.M.T."/>
            <person name="Popin R."/>
            <person name="Sivonen K."/>
            <person name="Fiore M.F."/>
        </authorList>
    </citation>
    <scope>NUCLEOTIDE SEQUENCE [LARGE SCALE GENOMIC DNA]</scope>
    <source>
        <strain evidence="2 3">CCIBt3594</strain>
    </source>
</reference>
<name>A0AAW9QI63_9CHRO</name>
<sequence length="236" mass="25410">MTQIITAITTGVAAFIATNLDDILILTLLFTRVNPLFRRRHIVIGQYLGFSLLLVASLTGFCGSFLIPVEWIRYLGLIPVILGIMALVKGEDGEEENVEIDAGAVNRFPLGRWLSPQTFGVAALTVANGSDNIGVYTPLFASSSLPNLMAIVSVFLSLVGVWCFTAYKLTSLPAGARGWRSQIATLLNDQGATFVPCVLIGLGVFIIKENIPLAFLALGTSYLWALSNRENGSESV</sequence>
<keyword evidence="1" id="KW-0812">Transmembrane</keyword>
<dbReference type="RefSeq" id="WP_332864971.1">
    <property type="nucleotide sequence ID" value="NZ_JBAFSM010000016.1"/>
</dbReference>
<evidence type="ECO:0000313" key="2">
    <source>
        <dbReference type="EMBL" id="MEG3437490.1"/>
    </source>
</evidence>
<evidence type="ECO:0000256" key="1">
    <source>
        <dbReference type="SAM" id="Phobius"/>
    </source>
</evidence>
<dbReference type="Proteomes" id="UP001328733">
    <property type="component" value="Unassembled WGS sequence"/>
</dbReference>
<comment type="caution">
    <text evidence="2">The sequence shown here is derived from an EMBL/GenBank/DDBJ whole genome shotgun (WGS) entry which is preliminary data.</text>
</comment>
<keyword evidence="1" id="KW-0472">Membrane</keyword>
<feature type="transmembrane region" description="Helical" evidence="1">
    <location>
        <begin position="42"/>
        <end position="66"/>
    </location>
</feature>
<feature type="transmembrane region" description="Helical" evidence="1">
    <location>
        <begin position="190"/>
        <end position="207"/>
    </location>
</feature>
<keyword evidence="3" id="KW-1185">Reference proteome</keyword>
<proteinExistence type="predicted"/>
<feature type="transmembrane region" description="Helical" evidence="1">
    <location>
        <begin position="72"/>
        <end position="88"/>
    </location>
</feature>
<protein>
    <submittedName>
        <fullName evidence="2">Cadmium resistance transporter</fullName>
    </submittedName>
</protein>
<gene>
    <name evidence="2" type="ORF">V0288_10200</name>
</gene>
<dbReference type="InterPro" id="IPR004676">
    <property type="entry name" value="Cd-R_transporter"/>
</dbReference>
<dbReference type="Pfam" id="PF03596">
    <property type="entry name" value="Cad"/>
    <property type="match status" value="1"/>
</dbReference>
<keyword evidence="1" id="KW-1133">Transmembrane helix</keyword>
<feature type="transmembrane region" description="Helical" evidence="1">
    <location>
        <begin position="6"/>
        <end position="30"/>
    </location>
</feature>